<evidence type="ECO:0000313" key="4">
    <source>
        <dbReference type="Proteomes" id="UP000324376"/>
    </source>
</evidence>
<organism evidence="3 4">
    <name type="scientific">Aquimarina intermedia</name>
    <dbReference type="NCBI Taxonomy" id="350814"/>
    <lineage>
        <taxon>Bacteria</taxon>
        <taxon>Pseudomonadati</taxon>
        <taxon>Bacteroidota</taxon>
        <taxon>Flavobacteriia</taxon>
        <taxon>Flavobacteriales</taxon>
        <taxon>Flavobacteriaceae</taxon>
        <taxon>Aquimarina</taxon>
    </lineage>
</organism>
<dbReference type="Proteomes" id="UP000324376">
    <property type="component" value="Unassembled WGS sequence"/>
</dbReference>
<evidence type="ECO:0008006" key="5">
    <source>
        <dbReference type="Google" id="ProtNLM"/>
    </source>
</evidence>
<keyword evidence="2" id="KW-1133">Transmembrane helix</keyword>
<keyword evidence="2" id="KW-0472">Membrane</keyword>
<dbReference type="OrthoDB" id="9786892at2"/>
<reference evidence="3 4" key="1">
    <citation type="submission" date="2019-07" db="EMBL/GenBank/DDBJ databases">
        <title>Genomic Encyclopedia of Archaeal and Bacterial Type Strains, Phase II (KMG-II): from individual species to whole genera.</title>
        <authorList>
            <person name="Goeker M."/>
        </authorList>
    </citation>
    <scope>NUCLEOTIDE SEQUENCE [LARGE SCALE GENOMIC DNA]</scope>
    <source>
        <strain evidence="3 4">DSM 17527</strain>
    </source>
</reference>
<evidence type="ECO:0000256" key="2">
    <source>
        <dbReference type="SAM" id="Phobius"/>
    </source>
</evidence>
<protein>
    <recommendedName>
        <fullName evidence="5">TonB family protein</fullName>
    </recommendedName>
</protein>
<feature type="compositionally biased region" description="Basic and acidic residues" evidence="1">
    <location>
        <begin position="128"/>
        <end position="144"/>
    </location>
</feature>
<keyword evidence="2" id="KW-0812">Transmembrane</keyword>
<sequence length="242" mass="27590">MAIIEKHKALIITSMLMGIFILTLYNINMVGKQKIKTEMLIELPLEEMAALTEQEEEDVDEVEQEDRKLIAAKRTHDAFNEDFDDPDHQEFEERMKALTEDPGKGTEGDNDMLTNADGADMMTEPEYSETKKEDTGNAEDEKASNVETNNRNSSLSYTLKNRKALRLPNPIYTCEGSGKVVVKIEVNKNGYVYQTKIDKRNSTTRNECLFDNAMVYAKKALFSSSTNEEQKGSITYYFNYAE</sequence>
<name>A0A5S5CFL5_9FLAO</name>
<comment type="caution">
    <text evidence="3">The sequence shown here is derived from an EMBL/GenBank/DDBJ whole genome shotgun (WGS) entry which is preliminary data.</text>
</comment>
<dbReference type="AlphaFoldDB" id="A0A5S5CFL5"/>
<accession>A0A5S5CFL5</accession>
<evidence type="ECO:0000313" key="3">
    <source>
        <dbReference type="EMBL" id="TYP77150.1"/>
    </source>
</evidence>
<keyword evidence="4" id="KW-1185">Reference proteome</keyword>
<dbReference type="RefSeq" id="WP_148781170.1">
    <property type="nucleotide sequence ID" value="NZ_VNHU01000001.1"/>
</dbReference>
<feature type="transmembrane region" description="Helical" evidence="2">
    <location>
        <begin position="9"/>
        <end position="27"/>
    </location>
</feature>
<proteinExistence type="predicted"/>
<feature type="region of interest" description="Disordered" evidence="1">
    <location>
        <begin position="98"/>
        <end position="153"/>
    </location>
</feature>
<dbReference type="EMBL" id="VNHU01000001">
    <property type="protein sequence ID" value="TYP77150.1"/>
    <property type="molecule type" value="Genomic_DNA"/>
</dbReference>
<gene>
    <name evidence="3" type="ORF">BD809_101300</name>
</gene>
<feature type="compositionally biased region" description="Basic and acidic residues" evidence="1">
    <location>
        <begin position="98"/>
        <end position="107"/>
    </location>
</feature>
<evidence type="ECO:0000256" key="1">
    <source>
        <dbReference type="SAM" id="MobiDB-lite"/>
    </source>
</evidence>